<feature type="non-terminal residue" evidence="3">
    <location>
        <position position="1"/>
    </location>
</feature>
<evidence type="ECO:0000313" key="4">
    <source>
        <dbReference type="Proteomes" id="UP000027135"/>
    </source>
</evidence>
<dbReference type="CDD" id="cd10442">
    <property type="entry name" value="GIY-YIG_PLEs"/>
    <property type="match status" value="1"/>
</dbReference>
<dbReference type="OMA" id="NTHNIYR"/>
<dbReference type="Gene3D" id="3.40.1440.10">
    <property type="entry name" value="GIY-YIG endonuclease"/>
    <property type="match status" value="1"/>
</dbReference>
<proteinExistence type="predicted"/>
<evidence type="ECO:0000313" key="3">
    <source>
        <dbReference type="EMBL" id="KDR16514.1"/>
    </source>
</evidence>
<dbReference type="PROSITE" id="PS50164">
    <property type="entry name" value="GIY_YIG"/>
    <property type="match status" value="1"/>
</dbReference>
<protein>
    <recommendedName>
        <fullName evidence="2">GIY-YIG domain-containing protein</fullName>
    </recommendedName>
</protein>
<evidence type="ECO:0000256" key="1">
    <source>
        <dbReference type="SAM" id="MobiDB-lite"/>
    </source>
</evidence>
<sequence>IHVPMKKNSQMLRPIKDKLGLKVAGVYRIPCECGKVYIGETGRSIEARCTEHKRHIRLVQPEKSAMAEHKFETGHNIDFVNTTVLEKTTGYMDRKIKEAVEIKLHPNNFNREEERETGSSQNTHNIYR</sequence>
<keyword evidence="4" id="KW-1185">Reference proteome</keyword>
<dbReference type="InterPro" id="IPR035901">
    <property type="entry name" value="GIY-YIG_endonuc_sf"/>
</dbReference>
<name>A0A067RCM0_ZOONE</name>
<feature type="compositionally biased region" description="Polar residues" evidence="1">
    <location>
        <begin position="118"/>
        <end position="128"/>
    </location>
</feature>
<accession>A0A067RCM0</accession>
<dbReference type="InParanoid" id="A0A067RCM0"/>
<dbReference type="eggNOG" id="ENOG502QTNN">
    <property type="taxonomic scope" value="Eukaryota"/>
</dbReference>
<reference evidence="3 4" key="1">
    <citation type="journal article" date="2014" name="Nat. Commun.">
        <title>Molecular traces of alternative social organization in a termite genome.</title>
        <authorList>
            <person name="Terrapon N."/>
            <person name="Li C."/>
            <person name="Robertson H.M."/>
            <person name="Ji L."/>
            <person name="Meng X."/>
            <person name="Booth W."/>
            <person name="Chen Z."/>
            <person name="Childers C.P."/>
            <person name="Glastad K.M."/>
            <person name="Gokhale K."/>
            <person name="Gowin J."/>
            <person name="Gronenberg W."/>
            <person name="Hermansen R.A."/>
            <person name="Hu H."/>
            <person name="Hunt B.G."/>
            <person name="Huylmans A.K."/>
            <person name="Khalil S.M."/>
            <person name="Mitchell R.D."/>
            <person name="Munoz-Torres M.C."/>
            <person name="Mustard J.A."/>
            <person name="Pan H."/>
            <person name="Reese J.T."/>
            <person name="Scharf M.E."/>
            <person name="Sun F."/>
            <person name="Vogel H."/>
            <person name="Xiao J."/>
            <person name="Yang W."/>
            <person name="Yang Z."/>
            <person name="Yang Z."/>
            <person name="Zhou J."/>
            <person name="Zhu J."/>
            <person name="Brent C.S."/>
            <person name="Elsik C.G."/>
            <person name="Goodisman M.A."/>
            <person name="Liberles D.A."/>
            <person name="Roe R.M."/>
            <person name="Vargo E.L."/>
            <person name="Vilcinskas A."/>
            <person name="Wang J."/>
            <person name="Bornberg-Bauer E."/>
            <person name="Korb J."/>
            <person name="Zhang G."/>
            <person name="Liebig J."/>
        </authorList>
    </citation>
    <scope>NUCLEOTIDE SEQUENCE [LARGE SCALE GENOMIC DNA]</scope>
    <source>
        <tissue evidence="3">Whole organism</tissue>
    </source>
</reference>
<feature type="compositionally biased region" description="Basic and acidic residues" evidence="1">
    <location>
        <begin position="108"/>
        <end position="117"/>
    </location>
</feature>
<feature type="domain" description="GIY-YIG" evidence="2">
    <location>
        <begin position="22"/>
        <end position="111"/>
    </location>
</feature>
<organism evidence="3 4">
    <name type="scientific">Zootermopsis nevadensis</name>
    <name type="common">Dampwood termite</name>
    <dbReference type="NCBI Taxonomy" id="136037"/>
    <lineage>
        <taxon>Eukaryota</taxon>
        <taxon>Metazoa</taxon>
        <taxon>Ecdysozoa</taxon>
        <taxon>Arthropoda</taxon>
        <taxon>Hexapoda</taxon>
        <taxon>Insecta</taxon>
        <taxon>Pterygota</taxon>
        <taxon>Neoptera</taxon>
        <taxon>Polyneoptera</taxon>
        <taxon>Dictyoptera</taxon>
        <taxon>Blattodea</taxon>
        <taxon>Blattoidea</taxon>
        <taxon>Termitoidae</taxon>
        <taxon>Termopsidae</taxon>
        <taxon>Zootermopsis</taxon>
    </lineage>
</organism>
<dbReference type="AlphaFoldDB" id="A0A067RCM0"/>
<dbReference type="Proteomes" id="UP000027135">
    <property type="component" value="Unassembled WGS sequence"/>
</dbReference>
<feature type="region of interest" description="Disordered" evidence="1">
    <location>
        <begin position="108"/>
        <end position="128"/>
    </location>
</feature>
<gene>
    <name evidence="3" type="ORF">L798_09949</name>
</gene>
<evidence type="ECO:0000259" key="2">
    <source>
        <dbReference type="PROSITE" id="PS50164"/>
    </source>
</evidence>
<dbReference type="SUPFAM" id="SSF82771">
    <property type="entry name" value="GIY-YIG endonuclease"/>
    <property type="match status" value="1"/>
</dbReference>
<dbReference type="EMBL" id="KK852789">
    <property type="protein sequence ID" value="KDR16514.1"/>
    <property type="molecule type" value="Genomic_DNA"/>
</dbReference>
<dbReference type="InterPro" id="IPR000305">
    <property type="entry name" value="GIY-YIG_endonuc"/>
</dbReference>